<protein>
    <submittedName>
        <fullName evidence="1">Uncharacterized protein</fullName>
    </submittedName>
</protein>
<dbReference type="Proteomes" id="UP000008986">
    <property type="component" value="Segment"/>
</dbReference>
<dbReference type="GeneID" id="8683984"/>
<dbReference type="EMBL" id="GQ357915">
    <property type="protein sequence ID" value="ACV50060.1"/>
    <property type="molecule type" value="Genomic_DNA"/>
</dbReference>
<evidence type="ECO:0000313" key="1">
    <source>
        <dbReference type="EMBL" id="ACV50060.1"/>
    </source>
</evidence>
<dbReference type="RefSeq" id="YP_003358892.1">
    <property type="nucleotide sequence ID" value="NC_013697.1"/>
</dbReference>
<proteinExistence type="predicted"/>
<keyword evidence="2" id="KW-1185">Reference proteome</keyword>
<evidence type="ECO:0000313" key="2">
    <source>
        <dbReference type="Proteomes" id="UP000008986"/>
    </source>
</evidence>
<sequence>MFQGKEYSGLTEAEADKAIAELTPLEKMIAEKLANAFHASLVKFSGQGVDLKTLTPLHSFDVGLTVNLEATQDLVSLVGEKAAFNAVAEHLGKQILTKVMEQQPR</sequence>
<name>C9DG09_BPW14</name>
<gene>
    <name evidence="1" type="primary">38</name>
</gene>
<organismHost>
    <name type="scientific">Delftia acidovorans</name>
    <name type="common">Pseudomonas acidovorans</name>
    <name type="synonym">Comamonas acidovorans</name>
    <dbReference type="NCBI Taxonomy" id="80866"/>
</organismHost>
<accession>C9DG09</accession>
<organism evidence="1 2">
    <name type="scientific">Delftia phage PhiW-14</name>
    <name type="common">Deftia acidovorans bacteriophage phiW-14</name>
    <dbReference type="NCBI Taxonomy" id="665032"/>
    <lineage>
        <taxon>Viruses</taxon>
        <taxon>Duplodnaviria</taxon>
        <taxon>Heunggongvirae</taxon>
        <taxon>Uroviricota</taxon>
        <taxon>Caudoviricetes</taxon>
        <taxon>Ionavirus</taxon>
        <taxon>Ionavirus W14</taxon>
    </lineage>
</organism>
<dbReference type="KEGG" id="vg:8683984"/>
<reference evidence="2" key="1">
    <citation type="submission" date="2009-07" db="EMBL/GenBank/DDBJ databases">
        <authorList>
            <person name="Kropinski A.M."/>
            <person name="Villegas A."/>
            <person name="Lingohr E.J."/>
        </authorList>
    </citation>
    <scope>NUCLEOTIDE SEQUENCE [LARGE SCALE GENOMIC DNA]</scope>
</reference>